<evidence type="ECO:0000313" key="2">
    <source>
        <dbReference type="Proteomes" id="UP001189429"/>
    </source>
</evidence>
<name>A0ABN9UXN8_9DINO</name>
<dbReference type="Proteomes" id="UP001189429">
    <property type="component" value="Unassembled WGS sequence"/>
</dbReference>
<accession>A0ABN9UXN8</accession>
<evidence type="ECO:0000313" key="1">
    <source>
        <dbReference type="EMBL" id="CAK0864928.1"/>
    </source>
</evidence>
<gene>
    <name evidence="1" type="ORF">PCOR1329_LOCUS52624</name>
</gene>
<reference evidence="1" key="1">
    <citation type="submission" date="2023-10" db="EMBL/GenBank/DDBJ databases">
        <authorList>
            <person name="Chen Y."/>
            <person name="Shah S."/>
            <person name="Dougan E. K."/>
            <person name="Thang M."/>
            <person name="Chan C."/>
        </authorList>
    </citation>
    <scope>NUCLEOTIDE SEQUENCE [LARGE SCALE GENOMIC DNA]</scope>
</reference>
<organism evidence="1 2">
    <name type="scientific">Prorocentrum cordatum</name>
    <dbReference type="NCBI Taxonomy" id="2364126"/>
    <lineage>
        <taxon>Eukaryota</taxon>
        <taxon>Sar</taxon>
        <taxon>Alveolata</taxon>
        <taxon>Dinophyceae</taxon>
        <taxon>Prorocentrales</taxon>
        <taxon>Prorocentraceae</taxon>
        <taxon>Prorocentrum</taxon>
    </lineage>
</organism>
<sequence>MAAAAAAPMDTEDVGTGATQGFAASHMGDATNSGMDQTRAELAAIEVDEEAARRTAAAAAANLLPPGLPAPAAVPAGVGMEVAPILEAGSATEASRLLSALRAPPPLVAREALLKEWIENGMFQNYDLTQPVSFVDSNNQGQCLARSSDSGSPALRVRFENRSIRCRTKASKLLVYRELGVEASRSIEGCVNTPNVSIYTQLSDVLRARGPVVQDKAVAWATAALAEKGADNLLEQLIGQTAVMWTLNHHDALTRLLRSFVRRSTHAHCPDSLVMVSTIPITSGLTTATNITDLCAIRRLFETWLPIVKAEEVQAFTFDMMADSLHQFSAFRALPLLAGVQFRCHWRSLLILVTTARVAIDMISPSFFTAFDLATCAQQLRRAHLPLSTHYGPKGLCLRCRFLRLGVQRPWRLSQLLAASQPNVRASAAKFLVISDASAGTCTSAMDDVYKRSNDACAFHPAQAVTAADGARSIQEGASEIGVVGNAFCLAQRSNQHGANVVLGIQGGRCGDQPRYWICNIQQHCNGSCLREHIFGVLVDVRAFSEGCTNRARAQMGSSHRRSRWPPATAGALMHQGLRADLVAPIGIDWGSGQLDQAGTA</sequence>
<protein>
    <submittedName>
        <fullName evidence="1">Uncharacterized protein</fullName>
    </submittedName>
</protein>
<dbReference type="EMBL" id="CAUYUJ010016405">
    <property type="protein sequence ID" value="CAK0864928.1"/>
    <property type="molecule type" value="Genomic_DNA"/>
</dbReference>
<proteinExistence type="predicted"/>
<keyword evidence="2" id="KW-1185">Reference proteome</keyword>
<comment type="caution">
    <text evidence="1">The sequence shown here is derived from an EMBL/GenBank/DDBJ whole genome shotgun (WGS) entry which is preliminary data.</text>
</comment>